<dbReference type="Proteomes" id="UP000011910">
    <property type="component" value="Unassembled WGS sequence"/>
</dbReference>
<dbReference type="STRING" id="1279009.ADICEAN_02390"/>
<dbReference type="GO" id="GO:0016747">
    <property type="term" value="F:acyltransferase activity, transferring groups other than amino-acyl groups"/>
    <property type="evidence" value="ECO:0007669"/>
    <property type="project" value="InterPro"/>
</dbReference>
<sequence>MLHYLRTTSSHSDFVALVRLLDADLKLRDGDDHAFYNQFNSIANIRHALLAYQGDTPVGCGALKAYDEQTLELKRMYVRPEYRRQGIARGLLSELERWAQELGYRQLILETGQAQPEAIALYRHSGWQLIPNYGQYAGVTNSVCMQKLLQP</sequence>
<dbReference type="InterPro" id="IPR016181">
    <property type="entry name" value="Acyl_CoA_acyltransferase"/>
</dbReference>
<dbReference type="CDD" id="cd04301">
    <property type="entry name" value="NAT_SF"/>
    <property type="match status" value="1"/>
</dbReference>
<reference evidence="4 5" key="1">
    <citation type="journal article" date="2013" name="Genome Announc.">
        <title>Draft Genome Sequence of Cesiribacter andamanensis Strain AMV16T, Isolated from a Soil Sample from a Mud Volcano in the Andaman Islands, India.</title>
        <authorList>
            <person name="Shivaji S."/>
            <person name="Ara S."/>
            <person name="Begum Z."/>
            <person name="Srinivas T.N."/>
            <person name="Singh A."/>
            <person name="Kumar Pinnaka A."/>
        </authorList>
    </citation>
    <scope>NUCLEOTIDE SEQUENCE [LARGE SCALE GENOMIC DNA]</scope>
    <source>
        <strain evidence="4 5">AMV16</strain>
    </source>
</reference>
<organism evidence="4 5">
    <name type="scientific">Cesiribacter andamanensis AMV16</name>
    <dbReference type="NCBI Taxonomy" id="1279009"/>
    <lineage>
        <taxon>Bacteria</taxon>
        <taxon>Pseudomonadati</taxon>
        <taxon>Bacteroidota</taxon>
        <taxon>Cytophagia</taxon>
        <taxon>Cytophagales</taxon>
        <taxon>Cesiribacteraceae</taxon>
        <taxon>Cesiribacter</taxon>
    </lineage>
</organism>
<dbReference type="eggNOG" id="COG0456">
    <property type="taxonomic scope" value="Bacteria"/>
</dbReference>
<proteinExistence type="predicted"/>
<dbReference type="PATRIC" id="fig|1279009.4.peg.2420"/>
<dbReference type="OrthoDB" id="9803233at2"/>
<evidence type="ECO:0000256" key="1">
    <source>
        <dbReference type="ARBA" id="ARBA00022679"/>
    </source>
</evidence>
<name>M7NVG0_9BACT</name>
<dbReference type="EC" id="2.3.1.-" evidence="4"/>
<dbReference type="EMBL" id="AODQ01000057">
    <property type="protein sequence ID" value="EMR02459.1"/>
    <property type="molecule type" value="Genomic_DNA"/>
</dbReference>
<dbReference type="InterPro" id="IPR000182">
    <property type="entry name" value="GNAT_dom"/>
</dbReference>
<evidence type="ECO:0000313" key="5">
    <source>
        <dbReference type="Proteomes" id="UP000011910"/>
    </source>
</evidence>
<dbReference type="AlphaFoldDB" id="M7NVG0"/>
<dbReference type="PANTHER" id="PTHR43877">
    <property type="entry name" value="AMINOALKYLPHOSPHONATE N-ACETYLTRANSFERASE-RELATED-RELATED"/>
    <property type="match status" value="1"/>
</dbReference>
<dbReference type="PROSITE" id="PS51186">
    <property type="entry name" value="GNAT"/>
    <property type="match status" value="1"/>
</dbReference>
<evidence type="ECO:0000313" key="4">
    <source>
        <dbReference type="EMBL" id="EMR02459.1"/>
    </source>
</evidence>
<dbReference type="Gene3D" id="3.40.630.30">
    <property type="match status" value="1"/>
</dbReference>
<dbReference type="PANTHER" id="PTHR43877:SF2">
    <property type="entry name" value="AMINOALKYLPHOSPHONATE N-ACETYLTRANSFERASE-RELATED"/>
    <property type="match status" value="1"/>
</dbReference>
<dbReference type="SUPFAM" id="SSF55729">
    <property type="entry name" value="Acyl-CoA N-acyltransferases (Nat)"/>
    <property type="match status" value="1"/>
</dbReference>
<keyword evidence="2 4" id="KW-0012">Acyltransferase</keyword>
<dbReference type="RefSeq" id="WP_009195781.1">
    <property type="nucleotide sequence ID" value="NZ_AODQ01000057.1"/>
</dbReference>
<evidence type="ECO:0000256" key="2">
    <source>
        <dbReference type="ARBA" id="ARBA00023315"/>
    </source>
</evidence>
<feature type="domain" description="N-acetyltransferase" evidence="3">
    <location>
        <begin position="1"/>
        <end position="150"/>
    </location>
</feature>
<protein>
    <submittedName>
        <fullName evidence="4">Putative N-acetyltransferase YsnE</fullName>
        <ecNumber evidence="4">2.3.1.-</ecNumber>
    </submittedName>
</protein>
<dbReference type="InterPro" id="IPR050832">
    <property type="entry name" value="Bact_Acetyltransf"/>
</dbReference>
<dbReference type="Pfam" id="PF00583">
    <property type="entry name" value="Acetyltransf_1"/>
    <property type="match status" value="1"/>
</dbReference>
<evidence type="ECO:0000259" key="3">
    <source>
        <dbReference type="PROSITE" id="PS51186"/>
    </source>
</evidence>
<accession>M7NVG0</accession>
<gene>
    <name evidence="4" type="primary">ysnE</name>
    <name evidence="4" type="ORF">ADICEAN_02390</name>
</gene>
<keyword evidence="5" id="KW-1185">Reference proteome</keyword>
<keyword evidence="1 4" id="KW-0808">Transferase</keyword>
<comment type="caution">
    <text evidence="4">The sequence shown here is derived from an EMBL/GenBank/DDBJ whole genome shotgun (WGS) entry which is preliminary data.</text>
</comment>